<sequence length="38" mass="4714">MNHHYIIWNKNFVIYAKKVGNNVSRLTQNRKYTWKCIM</sequence>
<gene>
    <name evidence="1" type="ORF">NCS_10185</name>
</gene>
<evidence type="ECO:0000313" key="2">
    <source>
        <dbReference type="Proteomes" id="UP000230607"/>
    </source>
</evidence>
<protein>
    <submittedName>
        <fullName evidence="1">Uncharacterized protein</fullName>
    </submittedName>
</protein>
<evidence type="ECO:0000313" key="1">
    <source>
        <dbReference type="EMBL" id="SMH70378.1"/>
    </source>
</evidence>
<name>A0A2H1FC89_9ARCH</name>
<dbReference type="AlphaFoldDB" id="A0A2H1FC89"/>
<accession>A0A2H1FC89</accession>
<dbReference type="EMBL" id="LT841358">
    <property type="protein sequence ID" value="SMH70378.1"/>
    <property type="molecule type" value="Genomic_DNA"/>
</dbReference>
<keyword evidence="2" id="KW-1185">Reference proteome</keyword>
<reference evidence="2" key="1">
    <citation type="submission" date="2017-03" db="EMBL/GenBank/DDBJ databases">
        <authorList>
            <person name="Herbold C."/>
        </authorList>
    </citation>
    <scope>NUCLEOTIDE SEQUENCE [LARGE SCALE GENOMIC DNA]</scope>
</reference>
<proteinExistence type="predicted"/>
<organism evidence="1 2">
    <name type="scientific">Candidatus Nitrosotalea okcheonensis</name>
    <dbReference type="NCBI Taxonomy" id="1903276"/>
    <lineage>
        <taxon>Archaea</taxon>
        <taxon>Nitrososphaerota</taxon>
        <taxon>Nitrososphaeria</taxon>
        <taxon>Nitrosotaleales</taxon>
        <taxon>Nitrosotaleaceae</taxon>
        <taxon>Nitrosotalea</taxon>
    </lineage>
</organism>
<dbReference type="Proteomes" id="UP000230607">
    <property type="component" value="Chromosome 1"/>
</dbReference>